<evidence type="ECO:0000313" key="2">
    <source>
        <dbReference type="EMBL" id="KEI65194.1"/>
    </source>
</evidence>
<organism evidence="2 3">
    <name type="scientific">Planktothrix agardhii (strain NIVA-CYA 126/8)</name>
    <dbReference type="NCBI Taxonomy" id="388467"/>
    <lineage>
        <taxon>Bacteria</taxon>
        <taxon>Bacillati</taxon>
        <taxon>Cyanobacteriota</taxon>
        <taxon>Cyanophyceae</taxon>
        <taxon>Oscillatoriophycideae</taxon>
        <taxon>Oscillatoriales</taxon>
        <taxon>Microcoleaceae</taxon>
        <taxon>Planktothrix</taxon>
    </lineage>
</organism>
<reference evidence="2 3" key="1">
    <citation type="journal article" date="2014" name="Appl. Environ. Microbiol.">
        <title>Elucidation of insertion elements encoded on plasmids and in vitro construction of shuttle vectors from the toxic cyanobacterium Planktothrix.</title>
        <authorList>
            <person name="Christiansen G."/>
            <person name="Goesmann A."/>
            <person name="Kurmayer R."/>
        </authorList>
    </citation>
    <scope>NUCLEOTIDE SEQUENCE [LARGE SCALE GENOMIC DNA]</scope>
    <source>
        <strain evidence="2 3">NIVA-CYA 126/8</strain>
        <plasmid evidence="2">pPA50</plasmid>
    </source>
</reference>
<dbReference type="PATRIC" id="fig|388467.6.peg.4794"/>
<evidence type="ECO:0000313" key="3">
    <source>
        <dbReference type="Proteomes" id="UP000027395"/>
    </source>
</evidence>
<protein>
    <recommendedName>
        <fullName evidence="1">Shedu protein SduA C-terminal domain-containing protein</fullName>
    </recommendedName>
</protein>
<accession>A0A073CA37</accession>
<gene>
    <name evidence="2" type="ORF">A19Y_7041</name>
</gene>
<geneLocation type="plasmid" evidence="2 3">
    <name>pPA50</name>
</geneLocation>
<keyword evidence="3" id="KW-1185">Reference proteome</keyword>
<sequence>MSTDLTGAVLQVSNYKDSLMEERKFLADKKKFYAFNPQCLVITGNLTNEIDDDKRKSFELFRTGLKDVNIITYDELFKKVENLINLIEGKF</sequence>
<dbReference type="EMBL" id="CM002807">
    <property type="protein sequence ID" value="KEI65194.1"/>
    <property type="molecule type" value="Genomic_DNA"/>
</dbReference>
<proteinExistence type="predicted"/>
<feature type="domain" description="Shedu protein SduA C-terminal" evidence="1">
    <location>
        <begin position="2"/>
        <end position="76"/>
    </location>
</feature>
<dbReference type="InterPro" id="IPR025359">
    <property type="entry name" value="SduA_C"/>
</dbReference>
<dbReference type="AlphaFoldDB" id="A0A073CA37"/>
<dbReference type="HOGENOM" id="CLU_2466716_0_0_3"/>
<evidence type="ECO:0000259" key="1">
    <source>
        <dbReference type="Pfam" id="PF14082"/>
    </source>
</evidence>
<name>A0A073CA37_PLAA1</name>
<keyword evidence="2" id="KW-0614">Plasmid</keyword>
<dbReference type="Proteomes" id="UP000027395">
    <property type="component" value="Plasmid pPA50"/>
</dbReference>
<dbReference type="Pfam" id="PF14082">
    <property type="entry name" value="SduA_C"/>
    <property type="match status" value="1"/>
</dbReference>